<dbReference type="SUPFAM" id="SSF50985">
    <property type="entry name" value="RCC1/BLIP-II"/>
    <property type="match status" value="2"/>
</dbReference>
<feature type="repeat" description="RCC1" evidence="2">
    <location>
        <begin position="944"/>
        <end position="999"/>
    </location>
</feature>
<feature type="compositionally biased region" description="Low complexity" evidence="3">
    <location>
        <begin position="258"/>
        <end position="275"/>
    </location>
</feature>
<dbReference type="InterPro" id="IPR058923">
    <property type="entry name" value="RCC1-like_dom"/>
</dbReference>
<keyword evidence="6" id="KW-1185">Reference proteome</keyword>
<feature type="repeat" description="RCC1" evidence="2">
    <location>
        <begin position="841"/>
        <end position="893"/>
    </location>
</feature>
<evidence type="ECO:0000259" key="4">
    <source>
        <dbReference type="Pfam" id="PF25390"/>
    </source>
</evidence>
<evidence type="ECO:0000313" key="5">
    <source>
        <dbReference type="EMBL" id="CAG9829739.1"/>
    </source>
</evidence>
<sequence>MSVNSAHDIFEIKPLLENINIKLCARCENGVKQLLALLTSEGDVVLYYTYGELTPVLRRIPWFNDSFKQIEALCFDPSATWLLVVSLDCSLYIIPALSLVDKKQKIDCKWSLTDLTHFPRPLQIPDSKPTSAIWWQTLDCNQNALVGFENGTIVLISLTDGRCLGSCTIGEIVDSLNICHDNNLEIISLLINGSSGQQWRLVLEQHSTGYLWPPEAYTQSEDSTRSRLYSLKQLGVDKLASLRQRLTEARGTRRDSNSDSTSESSHTESVNSNTSGPELLPHLCDTHFAPQYARNRYLFTAFYKPTSLLTVHSVDVESAPLYVHKLPQKTSTVLLTDKLIYTVSDESKMVSIMSSHLSECRLEGEAEFNSDAMIAQFYIENGKILRLFKLVDLSSVRLKKRDDNKKDKVYELPKTVDDLHLQKPRIDTCIIVTDSCIYKIGVCCSPIKKFVEYVTEENDLERAEQLSRIFGLNIQQLLECCGDLLISRGSFHSGIILYKQAKVHLLKRVLKLAISADCKTLLKFVHLCLSASKVDMSVATKIHIGNLAVMAYTELILRYGGHQRISNTKDFMNFLSFEEYYDQILAVNVACQAGHWNVVALLAKSRGLQPEVVTALGQILQSARAPKPSERDFLYALSEPCLTQSLLIFGQCSQYIFQYVRTNIEHFPVAILRRLAIQLDPSQPSAIPLVSRLFQTTKYSSSLETTIECIDFENPDRTIVTVKDLIDTFLIIIIHLIWKTENIGFELSLLENVQPPDVPPPVIPLKNLPDFHPLSCGFEHAAIIRNNNVYTMGVANSGCLGLGPLLTQSSPARLVQTLSELKVRVLSVSCGKKHTLVLTDFGVYSWGSNTYGQLGLGHSVQESPYPQMINCLSSQKIIDLCAGQYHSVAVTADGKVYTWGWGIHGQLGHGNCDNEFHPKLLDFPENVKQVTAGHAHTLILTVDGKLFGFGSNVFGQLEGSNIEESKSVKPVWVLVPTDNHTPIEKVASAYFHNIAVLKDQEVHTWGASPQEVRILQSKNNQKQNCVSSKPSESWKASTHIYSGFNKKPIEQVAVGYRHSVVLHNGKILWGKNREEELCVPKLKQQDGVSSLFAQRFVHVSCGLEYTMAIDHAGKLLAWGSPSMAQTILGKPMDDDNRKLESRVIFFKNTKRIIKFPNQGQSSTDCLPIEVPGLPTLAITYNPSDHKLLFSKNFAPYAICNIENNEVPTEQNHASSLDSIYESPNLKIGYKTLHYVLETYHGFYDTDNVLSKCLEVHNYQAAAKIAMLDGHFGDSLGFQLIAFKKYLESLDLDMTFSYAKRNSDSKDYIELIVRNIQDDLNEKNLVYSSTSPAHILSTSSSLDSIRQWGDDLEHQGGRESPCEVPEVGDIRQNISQYVQSLTNNESSPPISSVSKMVSEIDNVQIKMKQADVELQIKDKKVKEIIDAASYVVEFYIRKVYVSENHILMQNILLKCIEFWLSSNLPVPVLENILLKNMDKYFYPLSILLFCKNFCNPEEDDVKPTSSGFLKEFSTKFCLQLCSMVLENVDKA</sequence>
<dbReference type="Pfam" id="PF00415">
    <property type="entry name" value="RCC1"/>
    <property type="match status" value="1"/>
</dbReference>
<feature type="region of interest" description="Disordered" evidence="3">
    <location>
        <begin position="247"/>
        <end position="277"/>
    </location>
</feature>
<dbReference type="Pfam" id="PF25390">
    <property type="entry name" value="WD40_RLD"/>
    <property type="match status" value="1"/>
</dbReference>
<dbReference type="InterPro" id="IPR000408">
    <property type="entry name" value="Reg_chr_condens"/>
</dbReference>
<dbReference type="PANTHER" id="PTHR22870">
    <property type="entry name" value="REGULATOR OF CHROMOSOME CONDENSATION"/>
    <property type="match status" value="1"/>
</dbReference>
<feature type="compositionally biased region" description="Basic and acidic residues" evidence="3">
    <location>
        <begin position="247"/>
        <end position="257"/>
    </location>
</feature>
<dbReference type="InterPro" id="IPR036322">
    <property type="entry name" value="WD40_repeat_dom_sf"/>
</dbReference>
<feature type="repeat" description="RCC1" evidence="2">
    <location>
        <begin position="787"/>
        <end position="841"/>
    </location>
</feature>
<evidence type="ECO:0000313" key="6">
    <source>
        <dbReference type="Proteomes" id="UP001153709"/>
    </source>
</evidence>
<protein>
    <recommendedName>
        <fullName evidence="4">RCC1-like domain-containing protein</fullName>
    </recommendedName>
</protein>
<dbReference type="PROSITE" id="PS00626">
    <property type="entry name" value="RCC1_2"/>
    <property type="match status" value="2"/>
</dbReference>
<feature type="domain" description="RCC1-like" evidence="4">
    <location>
        <begin position="843"/>
        <end position="1143"/>
    </location>
</feature>
<dbReference type="EMBL" id="OU898277">
    <property type="protein sequence ID" value="CAG9829739.1"/>
    <property type="molecule type" value="Genomic_DNA"/>
</dbReference>
<accession>A0A9N9X908</accession>
<evidence type="ECO:0000256" key="2">
    <source>
        <dbReference type="PROSITE-ProRule" id="PRU00235"/>
    </source>
</evidence>
<dbReference type="PROSITE" id="PS50012">
    <property type="entry name" value="RCC1_3"/>
    <property type="match status" value="4"/>
</dbReference>
<evidence type="ECO:0000256" key="3">
    <source>
        <dbReference type="SAM" id="MobiDB-lite"/>
    </source>
</evidence>
<proteinExistence type="predicted"/>
<dbReference type="PANTHER" id="PTHR22870:SF466">
    <property type="entry name" value="ANKYRIN REPEAT-CONTAINING PROTEIN"/>
    <property type="match status" value="1"/>
</dbReference>
<dbReference type="OrthoDB" id="16281at2759"/>
<reference evidence="5" key="1">
    <citation type="submission" date="2022-01" db="EMBL/GenBank/DDBJ databases">
        <authorList>
            <person name="King R."/>
        </authorList>
    </citation>
    <scope>NUCLEOTIDE SEQUENCE</scope>
</reference>
<dbReference type="InterPro" id="IPR051210">
    <property type="entry name" value="Ub_ligase/GEF_domain"/>
</dbReference>
<gene>
    <name evidence="5" type="ORF">DIABBA_LOCUS3508</name>
</gene>
<dbReference type="PRINTS" id="PR00633">
    <property type="entry name" value="RCCNDNSATION"/>
</dbReference>
<dbReference type="SUPFAM" id="SSF50978">
    <property type="entry name" value="WD40 repeat-like"/>
    <property type="match status" value="1"/>
</dbReference>
<dbReference type="Proteomes" id="UP001153709">
    <property type="component" value="Chromosome 2"/>
</dbReference>
<dbReference type="Gene3D" id="2.130.10.30">
    <property type="entry name" value="Regulator of chromosome condensation 1/beta-lactamase-inhibitor protein II"/>
    <property type="match status" value="2"/>
</dbReference>
<organism evidence="5 6">
    <name type="scientific">Diabrotica balteata</name>
    <name type="common">Banded cucumber beetle</name>
    <dbReference type="NCBI Taxonomy" id="107213"/>
    <lineage>
        <taxon>Eukaryota</taxon>
        <taxon>Metazoa</taxon>
        <taxon>Ecdysozoa</taxon>
        <taxon>Arthropoda</taxon>
        <taxon>Hexapoda</taxon>
        <taxon>Insecta</taxon>
        <taxon>Pterygota</taxon>
        <taxon>Neoptera</taxon>
        <taxon>Endopterygota</taxon>
        <taxon>Coleoptera</taxon>
        <taxon>Polyphaga</taxon>
        <taxon>Cucujiformia</taxon>
        <taxon>Chrysomeloidea</taxon>
        <taxon>Chrysomelidae</taxon>
        <taxon>Galerucinae</taxon>
        <taxon>Diabroticina</taxon>
        <taxon>Diabroticites</taxon>
        <taxon>Diabrotica</taxon>
    </lineage>
</organism>
<evidence type="ECO:0000256" key="1">
    <source>
        <dbReference type="ARBA" id="ARBA00022737"/>
    </source>
</evidence>
<dbReference type="InterPro" id="IPR009091">
    <property type="entry name" value="RCC1/BLIP-II"/>
</dbReference>
<name>A0A9N9X908_DIABA</name>
<keyword evidence="1" id="KW-0677">Repeat</keyword>
<feature type="repeat" description="RCC1" evidence="2">
    <location>
        <begin position="894"/>
        <end position="943"/>
    </location>
</feature>